<proteinExistence type="predicted"/>
<protein>
    <submittedName>
        <fullName evidence="1">Uncharacterized protein</fullName>
    </submittedName>
</protein>
<gene>
    <name evidence="1" type="ordered locus">BF4447</name>
</gene>
<dbReference type="STRING" id="295405.BF4447"/>
<organism evidence="1 2">
    <name type="scientific">Bacteroides fragilis (strain YCH46)</name>
    <dbReference type="NCBI Taxonomy" id="295405"/>
    <lineage>
        <taxon>Bacteria</taxon>
        <taxon>Pseudomonadati</taxon>
        <taxon>Bacteroidota</taxon>
        <taxon>Bacteroidia</taxon>
        <taxon>Bacteroidales</taxon>
        <taxon>Bacteroidaceae</taxon>
        <taxon>Bacteroides</taxon>
    </lineage>
</organism>
<dbReference type="Proteomes" id="UP000002197">
    <property type="component" value="Chromosome"/>
</dbReference>
<dbReference type="KEGG" id="bfr:BF4447"/>
<name>Q64MV3_BACFR</name>
<sequence length="66" mass="7465">MKKQKTLPVASSRTSLSSLETKLVRSWLLLVRNSNQTKLTTLNNRKATLQRVAFLFLSCTAQEPTD</sequence>
<dbReference type="HOGENOM" id="CLU_2822078_0_0_10"/>
<evidence type="ECO:0000313" key="1">
    <source>
        <dbReference type="EMBL" id="BAD51184.1"/>
    </source>
</evidence>
<reference evidence="1 2" key="1">
    <citation type="journal article" date="2004" name="Proc. Natl. Acad. Sci. U.S.A.">
        <title>Genomic analysis of Bacteroides fragilis reveals extensive DNA inversions regulating cell surface adaptation.</title>
        <authorList>
            <person name="Kuwahara T."/>
            <person name="Yamashita A."/>
            <person name="Hirakawa H."/>
            <person name="Nakayama H."/>
            <person name="Toh H."/>
            <person name="Okada N."/>
            <person name="Kuhara S."/>
            <person name="Hattori M."/>
            <person name="Hayashi T."/>
            <person name="Ohnishi Y."/>
        </authorList>
    </citation>
    <scope>NUCLEOTIDE SEQUENCE [LARGE SCALE GENOMIC DNA]</scope>
    <source>
        <strain evidence="1 2">YCH46</strain>
    </source>
</reference>
<dbReference type="AlphaFoldDB" id="Q64MV3"/>
<accession>Q64MV3</accession>
<evidence type="ECO:0000313" key="2">
    <source>
        <dbReference type="Proteomes" id="UP000002197"/>
    </source>
</evidence>
<dbReference type="EMBL" id="AP006841">
    <property type="protein sequence ID" value="BAD51184.1"/>
    <property type="molecule type" value="Genomic_DNA"/>
</dbReference>